<dbReference type="EMBL" id="LR796402">
    <property type="protein sequence ID" value="CAB4141907.1"/>
    <property type="molecule type" value="Genomic_DNA"/>
</dbReference>
<accession>A0A6J5M8E4</accession>
<evidence type="ECO:0000313" key="1">
    <source>
        <dbReference type="EMBL" id="CAB4141907.1"/>
    </source>
</evidence>
<name>A0A6J5M8E4_9CAUD</name>
<sequence>MHAATILTEWAASCRAMVTRAEYSANSRTWYAAEAARIVTMVERHDVHAMAEILERLARTNDRAALAYEYQFPHDGLRTESAMRAFACRAAAVDLLTQQEAA</sequence>
<organism evidence="1">
    <name type="scientific">uncultured Caudovirales phage</name>
    <dbReference type="NCBI Taxonomy" id="2100421"/>
    <lineage>
        <taxon>Viruses</taxon>
        <taxon>Duplodnaviria</taxon>
        <taxon>Heunggongvirae</taxon>
        <taxon>Uroviricota</taxon>
        <taxon>Caudoviricetes</taxon>
        <taxon>Peduoviridae</taxon>
        <taxon>Maltschvirus</taxon>
        <taxon>Maltschvirus maltsch</taxon>
    </lineage>
</organism>
<protein>
    <submittedName>
        <fullName evidence="1">Uncharacterized protein</fullName>
    </submittedName>
</protein>
<proteinExistence type="predicted"/>
<reference evidence="1" key="1">
    <citation type="submission" date="2020-04" db="EMBL/GenBank/DDBJ databases">
        <authorList>
            <person name="Chiriac C."/>
            <person name="Salcher M."/>
            <person name="Ghai R."/>
            <person name="Kavagutti S V."/>
        </authorList>
    </citation>
    <scope>NUCLEOTIDE SEQUENCE</scope>
</reference>
<gene>
    <name evidence="1" type="ORF">UFOVP421_17</name>
</gene>